<evidence type="ECO:0000313" key="8">
    <source>
        <dbReference type="Proteomes" id="UP000176544"/>
    </source>
</evidence>
<evidence type="ECO:0000259" key="6">
    <source>
        <dbReference type="PROSITE" id="PS51900"/>
    </source>
</evidence>
<organism evidence="7 8">
    <name type="scientific">Candidatus Colwellbacteria bacterium RIFCSPLOWO2_02_FULL_45_11</name>
    <dbReference type="NCBI Taxonomy" id="1797692"/>
    <lineage>
        <taxon>Bacteria</taxon>
        <taxon>Candidatus Colwelliibacteriota</taxon>
    </lineage>
</organism>
<feature type="domain" description="Core-binding (CB)" evidence="6">
    <location>
        <begin position="2"/>
        <end position="87"/>
    </location>
</feature>
<evidence type="ECO:0000256" key="1">
    <source>
        <dbReference type="ARBA" id="ARBA00022908"/>
    </source>
</evidence>
<dbReference type="Gene3D" id="1.10.150.130">
    <property type="match status" value="1"/>
</dbReference>
<dbReference type="Pfam" id="PF00589">
    <property type="entry name" value="Phage_integrase"/>
    <property type="match status" value="1"/>
</dbReference>
<dbReference type="EMBL" id="MHJA01000009">
    <property type="protein sequence ID" value="OGY61216.1"/>
    <property type="molecule type" value="Genomic_DNA"/>
</dbReference>
<dbReference type="GO" id="GO:0003677">
    <property type="term" value="F:DNA binding"/>
    <property type="evidence" value="ECO:0007669"/>
    <property type="project" value="UniProtKB-UniRule"/>
</dbReference>
<dbReference type="PANTHER" id="PTHR30349:SF81">
    <property type="entry name" value="TYROSINE RECOMBINASE XERC"/>
    <property type="match status" value="1"/>
</dbReference>
<dbReference type="InterPro" id="IPR002104">
    <property type="entry name" value="Integrase_catalytic"/>
</dbReference>
<name>A0A1G1ZAW1_9BACT</name>
<dbReference type="InterPro" id="IPR004107">
    <property type="entry name" value="Integrase_SAM-like_N"/>
</dbReference>
<dbReference type="GO" id="GO:0015074">
    <property type="term" value="P:DNA integration"/>
    <property type="evidence" value="ECO:0007669"/>
    <property type="project" value="UniProtKB-KW"/>
</dbReference>
<comment type="caution">
    <text evidence="7">The sequence shown here is derived from an EMBL/GenBank/DDBJ whole genome shotgun (WGS) entry which is preliminary data.</text>
</comment>
<sequence length="298" mass="34219">MSQIEDLVKEYLDYLEIEKNRSPSTSENYKRYLDKFIEFSGVKGVNDITEENIRAFRVHLARPEANLKKRTQAYHVIALRNLLKYLTVHDYSVVSPDKVELPKVPTRQIDIIRYDDLERLLSAPKGDSLHALRDRAILETLFSTGLRVSELCKLDRFMNIDTGELPIRGKGEKLRVVFLSDRAKTNLKEYLKKRSDADEAMFISLSHAKKPKVLGRIGPRTVERLVSKYARSAGITGKVTPHQLRHQFATDLLSNGADIRSVQELLGHSSITTTQIYTHVTNRELREIHKAFHGKRRG</sequence>
<dbReference type="GO" id="GO:0006310">
    <property type="term" value="P:DNA recombination"/>
    <property type="evidence" value="ECO:0007669"/>
    <property type="project" value="UniProtKB-KW"/>
</dbReference>
<evidence type="ECO:0000259" key="5">
    <source>
        <dbReference type="PROSITE" id="PS51898"/>
    </source>
</evidence>
<evidence type="ECO:0008006" key="9">
    <source>
        <dbReference type="Google" id="ProtNLM"/>
    </source>
</evidence>
<dbReference type="NCBIfam" id="NF040815">
    <property type="entry name" value="recomb_XerA_Arch"/>
    <property type="match status" value="1"/>
</dbReference>
<dbReference type="InterPro" id="IPR010998">
    <property type="entry name" value="Integrase_recombinase_N"/>
</dbReference>
<evidence type="ECO:0000256" key="3">
    <source>
        <dbReference type="ARBA" id="ARBA00023172"/>
    </source>
</evidence>
<gene>
    <name evidence="7" type="ORF">A3I33_00090</name>
</gene>
<dbReference type="Pfam" id="PF02899">
    <property type="entry name" value="Phage_int_SAM_1"/>
    <property type="match status" value="1"/>
</dbReference>
<proteinExistence type="predicted"/>
<dbReference type="InterPro" id="IPR013762">
    <property type="entry name" value="Integrase-like_cat_sf"/>
</dbReference>
<dbReference type="Proteomes" id="UP000176544">
    <property type="component" value="Unassembled WGS sequence"/>
</dbReference>
<dbReference type="InterPro" id="IPR044068">
    <property type="entry name" value="CB"/>
</dbReference>
<evidence type="ECO:0000313" key="7">
    <source>
        <dbReference type="EMBL" id="OGY61216.1"/>
    </source>
</evidence>
<keyword evidence="2 4" id="KW-0238">DNA-binding</keyword>
<dbReference type="InterPro" id="IPR050090">
    <property type="entry name" value="Tyrosine_recombinase_XerCD"/>
</dbReference>
<dbReference type="STRING" id="1797692.A3I33_00090"/>
<dbReference type="InterPro" id="IPR011010">
    <property type="entry name" value="DNA_brk_join_enz"/>
</dbReference>
<dbReference type="SUPFAM" id="SSF56349">
    <property type="entry name" value="DNA breaking-rejoining enzymes"/>
    <property type="match status" value="1"/>
</dbReference>
<keyword evidence="3" id="KW-0233">DNA recombination</keyword>
<dbReference type="PANTHER" id="PTHR30349">
    <property type="entry name" value="PHAGE INTEGRASE-RELATED"/>
    <property type="match status" value="1"/>
</dbReference>
<dbReference type="CDD" id="cd00798">
    <property type="entry name" value="INT_XerDC_C"/>
    <property type="match status" value="1"/>
</dbReference>
<dbReference type="PROSITE" id="PS51898">
    <property type="entry name" value="TYR_RECOMBINASE"/>
    <property type="match status" value="1"/>
</dbReference>
<accession>A0A1G1ZAW1</accession>
<protein>
    <recommendedName>
        <fullName evidence="9">Tyrosine recombinase XerC</fullName>
    </recommendedName>
</protein>
<keyword evidence="1" id="KW-0229">DNA integration</keyword>
<evidence type="ECO:0000256" key="4">
    <source>
        <dbReference type="PROSITE-ProRule" id="PRU01248"/>
    </source>
</evidence>
<dbReference type="PROSITE" id="PS51900">
    <property type="entry name" value="CB"/>
    <property type="match status" value="1"/>
</dbReference>
<feature type="domain" description="Tyr recombinase" evidence="5">
    <location>
        <begin position="107"/>
        <end position="290"/>
    </location>
</feature>
<dbReference type="Gene3D" id="1.10.443.10">
    <property type="entry name" value="Intergrase catalytic core"/>
    <property type="match status" value="1"/>
</dbReference>
<dbReference type="AlphaFoldDB" id="A0A1G1ZAW1"/>
<reference evidence="7 8" key="1">
    <citation type="journal article" date="2016" name="Nat. Commun.">
        <title>Thousands of microbial genomes shed light on interconnected biogeochemical processes in an aquifer system.</title>
        <authorList>
            <person name="Anantharaman K."/>
            <person name="Brown C.T."/>
            <person name="Hug L.A."/>
            <person name="Sharon I."/>
            <person name="Castelle C.J."/>
            <person name="Probst A.J."/>
            <person name="Thomas B.C."/>
            <person name="Singh A."/>
            <person name="Wilkins M.J."/>
            <person name="Karaoz U."/>
            <person name="Brodie E.L."/>
            <person name="Williams K.H."/>
            <person name="Hubbard S.S."/>
            <person name="Banfield J.F."/>
        </authorList>
    </citation>
    <scope>NUCLEOTIDE SEQUENCE [LARGE SCALE GENOMIC DNA]</scope>
</reference>
<evidence type="ECO:0000256" key="2">
    <source>
        <dbReference type="ARBA" id="ARBA00023125"/>
    </source>
</evidence>